<dbReference type="EMBL" id="CP000478">
    <property type="protein sequence ID" value="ABK17368.1"/>
    <property type="molecule type" value="Genomic_DNA"/>
</dbReference>
<dbReference type="PANTHER" id="PTHR30483:SF38">
    <property type="entry name" value="BLR7848 PROTEIN"/>
    <property type="match status" value="1"/>
</dbReference>
<dbReference type="PRINTS" id="PR00337">
    <property type="entry name" value="LEUILEVALBP"/>
</dbReference>
<dbReference type="Pfam" id="PF13458">
    <property type="entry name" value="Peripla_BP_6"/>
    <property type="match status" value="1"/>
</dbReference>
<evidence type="ECO:0000256" key="2">
    <source>
        <dbReference type="ARBA" id="ARBA00022448"/>
    </source>
</evidence>
<dbReference type="Proteomes" id="UP000001784">
    <property type="component" value="Chromosome"/>
</dbReference>
<evidence type="ECO:0000313" key="6">
    <source>
        <dbReference type="EMBL" id="ABK17368.1"/>
    </source>
</evidence>
<protein>
    <submittedName>
        <fullName evidence="6">Extracellular ligand-binding receptor</fullName>
    </submittedName>
</protein>
<dbReference type="InterPro" id="IPR000709">
    <property type="entry name" value="Leu_Ile_Val-bd"/>
</dbReference>
<keyword evidence="4" id="KW-0029">Amino-acid transport</keyword>
<dbReference type="CDD" id="cd06333">
    <property type="entry name" value="PBP1_ABC_RPA1789-like"/>
    <property type="match status" value="1"/>
</dbReference>
<dbReference type="Gene3D" id="3.40.50.2300">
    <property type="match status" value="2"/>
</dbReference>
<dbReference type="RefSeq" id="WP_011698538.1">
    <property type="nucleotide sequence ID" value="NC_008554.1"/>
</dbReference>
<dbReference type="STRING" id="335543.Sfum_1681"/>
<evidence type="ECO:0000256" key="4">
    <source>
        <dbReference type="ARBA" id="ARBA00022970"/>
    </source>
</evidence>
<evidence type="ECO:0000259" key="5">
    <source>
        <dbReference type="Pfam" id="PF13458"/>
    </source>
</evidence>
<dbReference type="InParanoid" id="A0LIW6"/>
<keyword evidence="6" id="KW-0675">Receptor</keyword>
<evidence type="ECO:0000313" key="7">
    <source>
        <dbReference type="Proteomes" id="UP000001784"/>
    </source>
</evidence>
<dbReference type="GO" id="GO:0006865">
    <property type="term" value="P:amino acid transport"/>
    <property type="evidence" value="ECO:0007669"/>
    <property type="project" value="UniProtKB-KW"/>
</dbReference>
<gene>
    <name evidence="6" type="ordered locus">Sfum_1681</name>
</gene>
<reference evidence="6 7" key="1">
    <citation type="submission" date="2006-10" db="EMBL/GenBank/DDBJ databases">
        <title>Complete sequence of Syntrophobacter fumaroxidans MPOB.</title>
        <authorList>
            <consortium name="US DOE Joint Genome Institute"/>
            <person name="Copeland A."/>
            <person name="Lucas S."/>
            <person name="Lapidus A."/>
            <person name="Barry K."/>
            <person name="Detter J.C."/>
            <person name="Glavina del Rio T."/>
            <person name="Hammon N."/>
            <person name="Israni S."/>
            <person name="Pitluck S."/>
            <person name="Goltsman E.G."/>
            <person name="Martinez M."/>
            <person name="Schmutz J."/>
            <person name="Larimer F."/>
            <person name="Land M."/>
            <person name="Hauser L."/>
            <person name="Kyrpides N."/>
            <person name="Kim E."/>
            <person name="Boone D.R."/>
            <person name="Brockman F."/>
            <person name="Culley D."/>
            <person name="Ferry J."/>
            <person name="Gunsalus R."/>
            <person name="McInerney M.J."/>
            <person name="Morrison M."/>
            <person name="Plugge C."/>
            <person name="Rohlin L."/>
            <person name="Scholten J."/>
            <person name="Sieber J."/>
            <person name="Stams A.J.M."/>
            <person name="Worm P."/>
            <person name="Henstra A.M."/>
            <person name="Richardson P."/>
        </authorList>
    </citation>
    <scope>NUCLEOTIDE SEQUENCE [LARGE SCALE GENOMIC DNA]</scope>
    <source>
        <strain evidence="7">DSM 10017 / MPOB</strain>
    </source>
</reference>
<dbReference type="InterPro" id="IPR051010">
    <property type="entry name" value="BCAA_transport"/>
</dbReference>
<dbReference type="PANTHER" id="PTHR30483">
    <property type="entry name" value="LEUCINE-SPECIFIC-BINDING PROTEIN"/>
    <property type="match status" value="1"/>
</dbReference>
<keyword evidence="7" id="KW-1185">Reference proteome</keyword>
<dbReference type="InterPro" id="IPR028081">
    <property type="entry name" value="Leu-bd"/>
</dbReference>
<keyword evidence="3" id="KW-0732">Signal</keyword>
<dbReference type="InterPro" id="IPR028082">
    <property type="entry name" value="Peripla_BP_I"/>
</dbReference>
<dbReference type="HOGENOM" id="CLU_027128_0_1_7"/>
<evidence type="ECO:0000256" key="1">
    <source>
        <dbReference type="ARBA" id="ARBA00010062"/>
    </source>
</evidence>
<organism evidence="6 7">
    <name type="scientific">Syntrophobacter fumaroxidans (strain DSM 10017 / MPOB)</name>
    <dbReference type="NCBI Taxonomy" id="335543"/>
    <lineage>
        <taxon>Bacteria</taxon>
        <taxon>Pseudomonadati</taxon>
        <taxon>Thermodesulfobacteriota</taxon>
        <taxon>Syntrophobacteria</taxon>
        <taxon>Syntrophobacterales</taxon>
        <taxon>Syntrophobacteraceae</taxon>
        <taxon>Syntrophobacter</taxon>
    </lineage>
</organism>
<keyword evidence="2" id="KW-0813">Transport</keyword>
<dbReference type="KEGG" id="sfu:Sfum_1681"/>
<sequence length="385" mass="41228" precursor="true">MNRTMSLIGKSLAVLLIGLLVVPAAAWCKEPYKIGGLFSVTGPSSFLGDPEKKSLELAIDEINARGGIDGHLLEAVIYDTEGDPGKTNLNASKLMTKDNVIAIIGPSLTPTTLAIVPLAEKQPVPLISCAAGILITEPVKPWVFKTAQSDVLAVAAIYGHMQKKNIKKVGIITVESAYGESGRDQLTAQAPKFGIQVVQAETFGAKDTDMTAQLTKVRSAQPEAVICWGTNPGPAVIARNFQQMGFKIPLYQSHGVASPKFVELAGEAAENIVLPAGKILVTDQLPDSDPQKAVLKRYVEQFTGRFKQPVSPFGGYAYDAMMILAKALEGTEGKKDAVRKRIEEVRGLVGVTGTFNFSPQDHNGLGPDAFVMVQIQNGKFKVIDQ</sequence>
<proteinExistence type="inferred from homology"/>
<evidence type="ECO:0000256" key="3">
    <source>
        <dbReference type="ARBA" id="ARBA00022729"/>
    </source>
</evidence>
<comment type="similarity">
    <text evidence="1">Belongs to the leucine-binding protein family.</text>
</comment>
<accession>A0LIW6</accession>
<feature type="domain" description="Leucine-binding protein" evidence="5">
    <location>
        <begin position="31"/>
        <end position="378"/>
    </location>
</feature>
<dbReference type="eggNOG" id="COG0683">
    <property type="taxonomic scope" value="Bacteria"/>
</dbReference>
<dbReference type="SUPFAM" id="SSF53822">
    <property type="entry name" value="Periplasmic binding protein-like I"/>
    <property type="match status" value="1"/>
</dbReference>
<name>A0LIW6_SYNFM</name>
<dbReference type="AlphaFoldDB" id="A0LIW6"/>